<dbReference type="PANTHER" id="PTHR38426">
    <property type="entry name" value="MAINTENANCE OF TELOMERE CAPPING PROTEIN 4"/>
    <property type="match status" value="1"/>
</dbReference>
<feature type="compositionally biased region" description="Polar residues" evidence="1">
    <location>
        <begin position="647"/>
        <end position="672"/>
    </location>
</feature>
<protein>
    <submittedName>
        <fullName evidence="3">Uncharacterized protein</fullName>
    </submittedName>
</protein>
<dbReference type="InterPro" id="IPR038769">
    <property type="entry name" value="MTC4"/>
</dbReference>
<feature type="compositionally biased region" description="Polar residues" evidence="1">
    <location>
        <begin position="345"/>
        <end position="355"/>
    </location>
</feature>
<feature type="compositionally biased region" description="Basic and acidic residues" evidence="1">
    <location>
        <begin position="774"/>
        <end position="783"/>
    </location>
</feature>
<feature type="region of interest" description="Disordered" evidence="1">
    <location>
        <begin position="217"/>
        <end position="277"/>
    </location>
</feature>
<feature type="region of interest" description="Disordered" evidence="1">
    <location>
        <begin position="743"/>
        <end position="827"/>
    </location>
</feature>
<feature type="region of interest" description="Disordered" evidence="1">
    <location>
        <begin position="874"/>
        <end position="893"/>
    </location>
</feature>
<gene>
    <name evidence="3" type="ORF">OIDMADRAFT_130289</name>
</gene>
<evidence type="ECO:0000313" key="3">
    <source>
        <dbReference type="EMBL" id="KIM97465.1"/>
    </source>
</evidence>
<feature type="compositionally biased region" description="Basic and acidic residues" evidence="1">
    <location>
        <begin position="126"/>
        <end position="135"/>
    </location>
</feature>
<feature type="region of interest" description="Disordered" evidence="1">
    <location>
        <begin position="911"/>
        <end position="988"/>
    </location>
</feature>
<feature type="compositionally biased region" description="Basic and acidic residues" evidence="1">
    <location>
        <begin position="744"/>
        <end position="759"/>
    </location>
</feature>
<feature type="compositionally biased region" description="Polar residues" evidence="1">
    <location>
        <begin position="32"/>
        <end position="48"/>
    </location>
</feature>
<feature type="transmembrane region" description="Helical" evidence="2">
    <location>
        <begin position="1204"/>
        <end position="1223"/>
    </location>
</feature>
<reference evidence="4" key="2">
    <citation type="submission" date="2015-01" db="EMBL/GenBank/DDBJ databases">
        <title>Evolutionary Origins and Diversification of the Mycorrhizal Mutualists.</title>
        <authorList>
            <consortium name="DOE Joint Genome Institute"/>
            <consortium name="Mycorrhizal Genomics Consortium"/>
            <person name="Kohler A."/>
            <person name="Kuo A."/>
            <person name="Nagy L.G."/>
            <person name="Floudas D."/>
            <person name="Copeland A."/>
            <person name="Barry K.W."/>
            <person name="Cichocki N."/>
            <person name="Veneault-Fourrey C."/>
            <person name="LaButti K."/>
            <person name="Lindquist E.A."/>
            <person name="Lipzen A."/>
            <person name="Lundell T."/>
            <person name="Morin E."/>
            <person name="Murat C."/>
            <person name="Riley R."/>
            <person name="Ohm R."/>
            <person name="Sun H."/>
            <person name="Tunlid A."/>
            <person name="Henrissat B."/>
            <person name="Grigoriev I.V."/>
            <person name="Hibbett D.S."/>
            <person name="Martin F."/>
        </authorList>
    </citation>
    <scope>NUCLEOTIDE SEQUENCE [LARGE SCALE GENOMIC DNA]</scope>
    <source>
        <strain evidence="4">Zn</strain>
    </source>
</reference>
<keyword evidence="2" id="KW-0472">Membrane</keyword>
<feature type="compositionally biased region" description="Polar residues" evidence="1">
    <location>
        <begin position="265"/>
        <end position="274"/>
    </location>
</feature>
<dbReference type="HOGENOM" id="CLU_002712_0_0_1"/>
<dbReference type="OrthoDB" id="5402622at2759"/>
<accession>A0A0C3GMX5</accession>
<feature type="region of interest" description="Disordered" evidence="1">
    <location>
        <begin position="428"/>
        <end position="452"/>
    </location>
</feature>
<feature type="region of interest" description="Disordered" evidence="1">
    <location>
        <begin position="330"/>
        <end position="365"/>
    </location>
</feature>
<sequence length="1251" mass="138638">MTPAPDVTHDIPRAQNASSSSTSQHRTTSYTAPGSTNRDSIGSNETGESSTAASRRSVASSTGDVVDKMPEKDDSLEVVSTHTNGRGSYRSHRNRNSGGFLLSSSAFDSPVMDPGDASQPLHRRQPSREEKGKTTTRILEKGHTKRRSNTGLGLGVRSSPLASTVTTAETESGAKEATVVNDNENAQEHKSTRLDVDSTQIVNLALNLSESRRAVARRSISGASPPIGTGFRDSFAGGSLRQHLRQQRRISRNPSPKAERPDRSLSGSYRNVPNQKPHIPLNLIDAQLPEDYQYTFSPSTLARAEKAKNYIGLMVEYRRLLQYVPPLKPHGPERYAPSDSPLGSRFTSPRAQDSPANIPRPLGREYNPLQYIRNRKVRARERKAIDGEAQGFGDLTKVSSWVHDVAAKAVSDDYRTADILPMPSFSRAADAAASPHTPPQSKSQAATPKIKRPRIDWVTNPADLLADVFWLEQDDNKKIIEDNSGRKIFAGASELKRPVSHQGEEPEYQKTTDLTKIGSPNLRIDTKLPEFSHTKTDSAKHRERATSRAKQKLREVTRLHHEHNGSVRERQLLKARLLSDTDSSDTDGARHPRRRSRRQTAETLEPATDILEKQMMEMLEKESARREWSIQDHSPEQNPPIPKDNLPRNSSRPHTRSTSLAADTLQNHTSIMRSPPGRPSLEAPSANPRTSLEELDSTAPNSPQTKAIKAAAFVPSIAMDLSPPQQLASPSRHHLSRVRSKINSFHEHARTHSRGRTDTIETPTSAPSIPSHDAVVDKPDVSHQRKRSPSPVAKISTRKTDDSSKSTGRSNVRRGKGGEESSGIIGFLKGTRGPVAKVSEFLWKKEPVPTLSVPPGFSSDESDSEILRAMRSKAELNSRDTSAEPPDGISDVVADKQSPLRSEKLPVFVSSHEPRGRSTGVENGNMAKDFKSERQAREERRNAARHNFLEIPPRIDVQNPSPSSSPDLEPARRYSTISDLESRRGSALSGVESADARLNAILGQPGHPGTALPVTGLSALETTHDKRPALDGKRQWSISDRELPGRHGPVSKKEIARVRALLFSSGIKAKELSRQSAETIDLQDARNSRFSDVAKLSADKPMTVPSSQQHILAARIIANDVQLSSRMWQSNADNFYNTTVSSLLNHANQLHSSIVDNLTPKVRTAADEADEVSRNILTFQSLQIKRIIDTMDNMMRRRRRRFRWLRRGGWVLVEWTLVGVMWFAWFLVVFVRIVLGLGKGVVQSVRWLFWL</sequence>
<name>A0A0C3GMX5_OIDMZ</name>
<feature type="compositionally biased region" description="Low complexity" evidence="1">
    <location>
        <begin position="49"/>
        <end position="62"/>
    </location>
</feature>
<feature type="compositionally biased region" description="Low complexity" evidence="1">
    <location>
        <begin position="18"/>
        <end position="31"/>
    </location>
</feature>
<evidence type="ECO:0000256" key="1">
    <source>
        <dbReference type="SAM" id="MobiDB-lite"/>
    </source>
</evidence>
<reference evidence="3 4" key="1">
    <citation type="submission" date="2014-04" db="EMBL/GenBank/DDBJ databases">
        <authorList>
            <consortium name="DOE Joint Genome Institute"/>
            <person name="Kuo A."/>
            <person name="Martino E."/>
            <person name="Perotto S."/>
            <person name="Kohler A."/>
            <person name="Nagy L.G."/>
            <person name="Floudas D."/>
            <person name="Copeland A."/>
            <person name="Barry K.W."/>
            <person name="Cichocki N."/>
            <person name="Veneault-Fourrey C."/>
            <person name="LaButti K."/>
            <person name="Lindquist E.A."/>
            <person name="Lipzen A."/>
            <person name="Lundell T."/>
            <person name="Morin E."/>
            <person name="Murat C."/>
            <person name="Sun H."/>
            <person name="Tunlid A."/>
            <person name="Henrissat B."/>
            <person name="Grigoriev I.V."/>
            <person name="Hibbett D.S."/>
            <person name="Martin F."/>
            <person name="Nordberg H.P."/>
            <person name="Cantor M.N."/>
            <person name="Hua S.X."/>
        </authorList>
    </citation>
    <scope>NUCLEOTIDE SEQUENCE [LARGE SCALE GENOMIC DNA]</scope>
    <source>
        <strain evidence="3 4">Zn</strain>
    </source>
</reference>
<feature type="compositionally biased region" description="Basic and acidic residues" evidence="1">
    <location>
        <begin position="65"/>
        <end position="75"/>
    </location>
</feature>
<evidence type="ECO:0000313" key="4">
    <source>
        <dbReference type="Proteomes" id="UP000054321"/>
    </source>
</evidence>
<keyword evidence="2" id="KW-1133">Transmembrane helix</keyword>
<evidence type="ECO:0000256" key="2">
    <source>
        <dbReference type="SAM" id="Phobius"/>
    </source>
</evidence>
<feature type="compositionally biased region" description="Basic and acidic residues" evidence="1">
    <location>
        <begin position="528"/>
        <end position="572"/>
    </location>
</feature>
<organism evidence="3 4">
    <name type="scientific">Oidiodendron maius (strain Zn)</name>
    <dbReference type="NCBI Taxonomy" id="913774"/>
    <lineage>
        <taxon>Eukaryota</taxon>
        <taxon>Fungi</taxon>
        <taxon>Dikarya</taxon>
        <taxon>Ascomycota</taxon>
        <taxon>Pezizomycotina</taxon>
        <taxon>Leotiomycetes</taxon>
        <taxon>Leotiomycetes incertae sedis</taxon>
        <taxon>Myxotrichaceae</taxon>
        <taxon>Oidiodendron</taxon>
    </lineage>
</organism>
<keyword evidence="4" id="KW-1185">Reference proteome</keyword>
<keyword evidence="2" id="KW-0812">Transmembrane</keyword>
<dbReference type="STRING" id="913774.A0A0C3GMX5"/>
<feature type="region of interest" description="Disordered" evidence="1">
    <location>
        <begin position="528"/>
        <end position="704"/>
    </location>
</feature>
<feature type="compositionally biased region" description="Basic and acidic residues" evidence="1">
    <location>
        <begin position="928"/>
        <end position="942"/>
    </location>
</feature>
<feature type="compositionally biased region" description="Basic and acidic residues" evidence="1">
    <location>
        <begin position="610"/>
        <end position="635"/>
    </location>
</feature>
<dbReference type="EMBL" id="KN832882">
    <property type="protein sequence ID" value="KIM97465.1"/>
    <property type="molecule type" value="Genomic_DNA"/>
</dbReference>
<feature type="region of interest" description="Disordered" evidence="1">
    <location>
        <begin position="1"/>
        <end position="135"/>
    </location>
</feature>
<dbReference type="PANTHER" id="PTHR38426:SF1">
    <property type="entry name" value="MAINTENANCE OF TELOMERE CAPPING PROTEIN 4"/>
    <property type="match status" value="1"/>
</dbReference>
<dbReference type="AlphaFoldDB" id="A0A0C3GMX5"/>
<dbReference type="Proteomes" id="UP000054321">
    <property type="component" value="Unassembled WGS sequence"/>
</dbReference>
<feature type="compositionally biased region" description="Basic residues" evidence="1">
    <location>
        <begin position="242"/>
        <end position="251"/>
    </location>
</feature>
<proteinExistence type="predicted"/>
<dbReference type="InParanoid" id="A0A0C3GMX5"/>